<dbReference type="InterPro" id="IPR015590">
    <property type="entry name" value="Aldehyde_DH_dom"/>
</dbReference>
<keyword evidence="3" id="KW-0560">Oxidoreductase</keyword>
<dbReference type="InterPro" id="IPR016163">
    <property type="entry name" value="Ald_DH_C"/>
</dbReference>
<evidence type="ECO:0000313" key="6">
    <source>
        <dbReference type="Proteomes" id="UP001140513"/>
    </source>
</evidence>
<dbReference type="SUPFAM" id="SSF53720">
    <property type="entry name" value="ALDH-like"/>
    <property type="match status" value="1"/>
</dbReference>
<keyword evidence="6" id="KW-1185">Reference proteome</keyword>
<dbReference type="PANTHER" id="PTHR43353:SF6">
    <property type="entry name" value="CYTOPLASMIC ALDEHYDE DEHYDROGENASE (EUROFUNG)"/>
    <property type="match status" value="1"/>
</dbReference>
<dbReference type="Pfam" id="PF00171">
    <property type="entry name" value="Aldedh"/>
    <property type="match status" value="1"/>
</dbReference>
<dbReference type="GO" id="GO:0009450">
    <property type="term" value="P:gamma-aminobutyric acid catabolic process"/>
    <property type="evidence" value="ECO:0007669"/>
    <property type="project" value="TreeGrafter"/>
</dbReference>
<dbReference type="FunFam" id="3.40.309.10:FF:000010">
    <property type="entry name" value="Gamma-aminobutyraldehyde dehydrogenase"/>
    <property type="match status" value="1"/>
</dbReference>
<dbReference type="FunFam" id="3.40.605.10:FF:000012">
    <property type="entry name" value="NAD-dependent succinate-semialdehyde dehydrogenase"/>
    <property type="match status" value="1"/>
</dbReference>
<dbReference type="PROSITE" id="PS00070">
    <property type="entry name" value="ALDEHYDE_DEHYDR_CYS"/>
    <property type="match status" value="1"/>
</dbReference>
<dbReference type="OrthoDB" id="310895at2759"/>
<dbReference type="GO" id="GO:0004777">
    <property type="term" value="F:succinate-semialdehyde dehydrogenase (NAD+) activity"/>
    <property type="evidence" value="ECO:0007669"/>
    <property type="project" value="TreeGrafter"/>
</dbReference>
<feature type="domain" description="Aldehyde dehydrogenase" evidence="4">
    <location>
        <begin position="30"/>
        <end position="490"/>
    </location>
</feature>
<dbReference type="RefSeq" id="XP_056070198.1">
    <property type="nucleotide sequence ID" value="XM_056215951.1"/>
</dbReference>
<evidence type="ECO:0000256" key="1">
    <source>
        <dbReference type="ARBA" id="ARBA00009986"/>
    </source>
</evidence>
<organism evidence="5 6">
    <name type="scientific">Didymosphaeria variabile</name>
    <dbReference type="NCBI Taxonomy" id="1932322"/>
    <lineage>
        <taxon>Eukaryota</taxon>
        <taxon>Fungi</taxon>
        <taxon>Dikarya</taxon>
        <taxon>Ascomycota</taxon>
        <taxon>Pezizomycotina</taxon>
        <taxon>Dothideomycetes</taxon>
        <taxon>Pleosporomycetidae</taxon>
        <taxon>Pleosporales</taxon>
        <taxon>Massarineae</taxon>
        <taxon>Didymosphaeriaceae</taxon>
        <taxon>Didymosphaeria</taxon>
    </lineage>
</organism>
<sequence>MYIAQKNNMGSDASYTVPLLINGKEITTKTTFPVTSPGSHKQIWSASSASLEDVKGAIDAAQATFPAWAKMKPAARRDIFLKASEIFKSRAEELGRYMEEETGSAAAFSSGFNVPLGAEMLKDVAGRCSRINGVIPTCSDDNTAALVMKEPYGVILAIAPWNAPYILGIRSVLYALAAGNTTILKGSEFSPRCFWAIGNVLTEAGLPAGALNVLYHRPEDAAQITTALIEHQAVKKVNFTGSTAVGRIIAATAGKNLKPVLMELGGKASAIILDDADLNKAATQCALGSFLHSGQICMATERILVHKDIKAKFIEAFKGAAEGIFGGDKPAPILVQAANVDKNKRLITEAVKAGARVVHGDHEKEEAHPETKEASKTRMRPVIVDGVNKDMELYHTESFGPSVSIVEISSEEEAVEIANDTEYGLTSAVFTENLGRGLRIAKQIESGAVHINAMTVHDETNLPHGGAKMSGWGRFNGSWGFDEFLRLKTITYQM</sequence>
<dbReference type="InterPro" id="IPR016162">
    <property type="entry name" value="Ald_DH_N"/>
</dbReference>
<dbReference type="Gene3D" id="3.40.605.10">
    <property type="entry name" value="Aldehyde Dehydrogenase, Chain A, domain 1"/>
    <property type="match status" value="1"/>
</dbReference>
<name>A0A9W8XJ58_9PLEO</name>
<comment type="similarity">
    <text evidence="1">Belongs to the aldehyde dehydrogenase family.</text>
</comment>
<dbReference type="EMBL" id="JAPEUX010000005">
    <property type="protein sequence ID" value="KAJ4351842.1"/>
    <property type="molecule type" value="Genomic_DNA"/>
</dbReference>
<accession>A0A9W8XJ58</accession>
<dbReference type="InterPro" id="IPR016160">
    <property type="entry name" value="Ald_DH_CS_CYS"/>
</dbReference>
<keyword evidence="2" id="KW-0521">NADP</keyword>
<dbReference type="CDD" id="cd07105">
    <property type="entry name" value="ALDH_SaliADH"/>
    <property type="match status" value="1"/>
</dbReference>
<dbReference type="Proteomes" id="UP001140513">
    <property type="component" value="Unassembled WGS sequence"/>
</dbReference>
<evidence type="ECO:0000259" key="4">
    <source>
        <dbReference type="Pfam" id="PF00171"/>
    </source>
</evidence>
<dbReference type="InterPro" id="IPR050740">
    <property type="entry name" value="Aldehyde_DH_Superfamily"/>
</dbReference>
<proteinExistence type="inferred from homology"/>
<dbReference type="InterPro" id="IPR016161">
    <property type="entry name" value="Ald_DH/histidinol_DH"/>
</dbReference>
<evidence type="ECO:0000313" key="5">
    <source>
        <dbReference type="EMBL" id="KAJ4351842.1"/>
    </source>
</evidence>
<comment type="caution">
    <text evidence="5">The sequence shown here is derived from an EMBL/GenBank/DDBJ whole genome shotgun (WGS) entry which is preliminary data.</text>
</comment>
<dbReference type="AlphaFoldDB" id="A0A9W8XJ58"/>
<dbReference type="Gene3D" id="3.40.309.10">
    <property type="entry name" value="Aldehyde Dehydrogenase, Chain A, domain 2"/>
    <property type="match status" value="1"/>
</dbReference>
<evidence type="ECO:0000256" key="2">
    <source>
        <dbReference type="ARBA" id="ARBA00022857"/>
    </source>
</evidence>
<dbReference type="PANTHER" id="PTHR43353">
    <property type="entry name" value="SUCCINATE-SEMIALDEHYDE DEHYDROGENASE, MITOCHONDRIAL"/>
    <property type="match status" value="1"/>
</dbReference>
<evidence type="ECO:0000256" key="3">
    <source>
        <dbReference type="ARBA" id="ARBA00023002"/>
    </source>
</evidence>
<dbReference type="GeneID" id="80910716"/>
<protein>
    <recommendedName>
        <fullName evidence="4">Aldehyde dehydrogenase domain-containing protein</fullName>
    </recommendedName>
</protein>
<gene>
    <name evidence="5" type="ORF">N0V89_007186</name>
</gene>
<reference evidence="5" key="1">
    <citation type="submission" date="2022-10" db="EMBL/GenBank/DDBJ databases">
        <title>Tapping the CABI collections for fungal endophytes: first genome assemblies for Collariella, Neodidymelliopsis, Ascochyta clinopodiicola, Didymella pomorum, Didymosphaeria variabile, Neocosmospora piperis and Neocucurbitaria cava.</title>
        <authorList>
            <person name="Hill R."/>
        </authorList>
    </citation>
    <scope>NUCLEOTIDE SEQUENCE</scope>
    <source>
        <strain evidence="5">IMI 356815</strain>
    </source>
</reference>